<dbReference type="EMBL" id="JAPFFF010000057">
    <property type="protein sequence ID" value="KAK8837913.1"/>
    <property type="molecule type" value="Genomic_DNA"/>
</dbReference>
<evidence type="ECO:0000313" key="1">
    <source>
        <dbReference type="EMBL" id="KAK8837913.1"/>
    </source>
</evidence>
<organism evidence="1 2">
    <name type="scientific">Tritrichomonas musculus</name>
    <dbReference type="NCBI Taxonomy" id="1915356"/>
    <lineage>
        <taxon>Eukaryota</taxon>
        <taxon>Metamonada</taxon>
        <taxon>Parabasalia</taxon>
        <taxon>Tritrichomonadida</taxon>
        <taxon>Tritrichomonadidae</taxon>
        <taxon>Tritrichomonas</taxon>
    </lineage>
</organism>
<sequence>MSATQMKVLKIYYKGTCQELSVFDETPCEDVFGILKRVFRIQESIDQFFFQDSEGRIVVLPKKIPNELSLFLYVRQENSETNMPATEKQTLKWRFICTQGTENQLVDGIRYSPINSPNDKYHPSIISSVSFSQGKHFTVIKLDSHGCGWVGLGLPGSPPHYFNPGWHCAYGYSGLPESELPTFIRIGESQCDQLTKLTGIVIDYDSKTAYFVQVNPETFVPVKIVLQVTDLPNSVVIFAGAKAWHCITPPHTGITLVKDSLPYPDLSKLEPKVRISWITDQIHKV</sequence>
<name>A0ABR2GVE8_9EUKA</name>
<evidence type="ECO:0000313" key="2">
    <source>
        <dbReference type="Proteomes" id="UP001470230"/>
    </source>
</evidence>
<evidence type="ECO:0008006" key="3">
    <source>
        <dbReference type="Google" id="ProtNLM"/>
    </source>
</evidence>
<proteinExistence type="predicted"/>
<reference evidence="1 2" key="1">
    <citation type="submission" date="2024-04" db="EMBL/GenBank/DDBJ databases">
        <title>Tritrichomonas musculus Genome.</title>
        <authorList>
            <person name="Alves-Ferreira E."/>
            <person name="Grigg M."/>
            <person name="Lorenzi H."/>
            <person name="Galac M."/>
        </authorList>
    </citation>
    <scope>NUCLEOTIDE SEQUENCE [LARGE SCALE GENOMIC DNA]</scope>
    <source>
        <strain evidence="1 2">EAF2021</strain>
    </source>
</reference>
<gene>
    <name evidence="1" type="ORF">M9Y10_035854</name>
</gene>
<comment type="caution">
    <text evidence="1">The sequence shown here is derived from an EMBL/GenBank/DDBJ whole genome shotgun (WGS) entry which is preliminary data.</text>
</comment>
<protein>
    <recommendedName>
        <fullName evidence="3">PB1 domain-containing protein</fullName>
    </recommendedName>
</protein>
<keyword evidence="2" id="KW-1185">Reference proteome</keyword>
<accession>A0ABR2GVE8</accession>
<dbReference type="Proteomes" id="UP001470230">
    <property type="component" value="Unassembled WGS sequence"/>
</dbReference>